<feature type="transmembrane region" description="Helical" evidence="1">
    <location>
        <begin position="560"/>
        <end position="585"/>
    </location>
</feature>
<dbReference type="AlphaFoldDB" id="A0A6J7CZT5"/>
<sequence length="587" mass="63635">MIFRHRRALLIWLIGLLVLGGTARAIALPQLCGSTTQNARDTAVSQAISWLSVNQNSDGTFLYRYDAEQDTDLGGYNWVRHAGTILALEQARGQGFDTAIASSEAAIDVAFKHVIRMSTEDAEVAGLIDGVSISTGGAALFVLALMERRDATGSAEFDEDIHAMLRFLESSLKTRDDGSMIVRADANLNGEFASDAVGLFATSQTLFALARAERLFPGEHWGDHSHQILEYLTMYKANEEGFVPDMSDHWAAYAMAEMTQWLTPIVFTDTELAWARKQMGMASIMVRYESQISGSGVNQLLRGHTAIGAAAGTHGEALAGWARLALAKDDFAGSVSALNERLSCNNSLLIKRQVSQNESQTYLQPSRVLGAWLSNGVTQVDDQQHAMSAILQTNIVNDRIAQSGGELPRRESVPSSLLVALLTILLLNPPRLVRTLRHLHASQSVHGLVRRGSQPTLGYLYRFTILFGIIILNGSRILGWLDANVPTALIAAGVVGVLAALSTLVYRSTAPSLFFVVARPELLIFGLAVSAGGRWWSVIGGLVVAVLWSRYLLKRVSDTSLVWATRTCAAVSLALSIMLIVNGVFAI</sequence>
<organism evidence="2">
    <name type="scientific">freshwater metagenome</name>
    <dbReference type="NCBI Taxonomy" id="449393"/>
    <lineage>
        <taxon>unclassified sequences</taxon>
        <taxon>metagenomes</taxon>
        <taxon>ecological metagenomes</taxon>
    </lineage>
</organism>
<evidence type="ECO:0000313" key="2">
    <source>
        <dbReference type="EMBL" id="CAB4862144.1"/>
    </source>
</evidence>
<protein>
    <submittedName>
        <fullName evidence="2">Unannotated protein</fullName>
    </submittedName>
</protein>
<dbReference type="SUPFAM" id="SSF48239">
    <property type="entry name" value="Terpenoid cyclases/Protein prenyltransferases"/>
    <property type="match status" value="1"/>
</dbReference>
<name>A0A6J7CZT5_9ZZZZ</name>
<feature type="transmembrane region" description="Helical" evidence="1">
    <location>
        <begin position="535"/>
        <end position="553"/>
    </location>
</feature>
<accession>A0A6J7CZT5</accession>
<dbReference type="InterPro" id="IPR008930">
    <property type="entry name" value="Terpenoid_cyclase/PrenylTrfase"/>
</dbReference>
<evidence type="ECO:0000256" key="1">
    <source>
        <dbReference type="SAM" id="Phobius"/>
    </source>
</evidence>
<reference evidence="2" key="1">
    <citation type="submission" date="2020-05" db="EMBL/GenBank/DDBJ databases">
        <authorList>
            <person name="Chiriac C."/>
            <person name="Salcher M."/>
            <person name="Ghai R."/>
            <person name="Kavagutti S V."/>
        </authorList>
    </citation>
    <scope>NUCLEOTIDE SEQUENCE</scope>
</reference>
<keyword evidence="1" id="KW-0472">Membrane</keyword>
<proteinExistence type="predicted"/>
<dbReference type="EMBL" id="CAFBLJ010000018">
    <property type="protein sequence ID" value="CAB4862144.1"/>
    <property type="molecule type" value="Genomic_DNA"/>
</dbReference>
<gene>
    <name evidence="2" type="ORF">UFOPK3304_00517</name>
</gene>
<keyword evidence="1" id="KW-1133">Transmembrane helix</keyword>
<feature type="transmembrane region" description="Helical" evidence="1">
    <location>
        <begin position="459"/>
        <end position="481"/>
    </location>
</feature>
<feature type="transmembrane region" description="Helical" evidence="1">
    <location>
        <begin position="487"/>
        <end position="506"/>
    </location>
</feature>
<keyword evidence="1" id="KW-0812">Transmembrane</keyword>